<sequence>MIRFGSLSPAFFFFAASMAKSVFAIFFTPVVMWIARAVTIGVGNAGPLYKAFFLSGEEVAIKHITQCLLNTFIHDVLSRIHHLNLERMLFLTWKPELEYWGIVLIH</sequence>
<proteinExistence type="predicted"/>
<evidence type="ECO:0000313" key="2">
    <source>
        <dbReference type="Proteomes" id="UP001057402"/>
    </source>
</evidence>
<evidence type="ECO:0000313" key="1">
    <source>
        <dbReference type="EMBL" id="KAI4338607.1"/>
    </source>
</evidence>
<protein>
    <submittedName>
        <fullName evidence="1">Uncharacterized protein</fullName>
    </submittedName>
</protein>
<name>A0ACB9NQ24_9MYRT</name>
<comment type="caution">
    <text evidence="1">The sequence shown here is derived from an EMBL/GenBank/DDBJ whole genome shotgun (WGS) entry which is preliminary data.</text>
</comment>
<reference evidence="2" key="1">
    <citation type="journal article" date="2023" name="Front. Plant Sci.">
        <title>Chromosomal-level genome assembly of Melastoma candidum provides insights into trichome evolution.</title>
        <authorList>
            <person name="Zhong Y."/>
            <person name="Wu W."/>
            <person name="Sun C."/>
            <person name="Zou P."/>
            <person name="Liu Y."/>
            <person name="Dai S."/>
            <person name="Zhou R."/>
        </authorList>
    </citation>
    <scope>NUCLEOTIDE SEQUENCE [LARGE SCALE GENOMIC DNA]</scope>
</reference>
<dbReference type="EMBL" id="CM042886">
    <property type="protein sequence ID" value="KAI4338607.1"/>
    <property type="molecule type" value="Genomic_DNA"/>
</dbReference>
<dbReference type="Proteomes" id="UP001057402">
    <property type="component" value="Chromosome 7"/>
</dbReference>
<gene>
    <name evidence="1" type="ORF">MLD38_023644</name>
</gene>
<organism evidence="1 2">
    <name type="scientific">Melastoma candidum</name>
    <dbReference type="NCBI Taxonomy" id="119954"/>
    <lineage>
        <taxon>Eukaryota</taxon>
        <taxon>Viridiplantae</taxon>
        <taxon>Streptophyta</taxon>
        <taxon>Embryophyta</taxon>
        <taxon>Tracheophyta</taxon>
        <taxon>Spermatophyta</taxon>
        <taxon>Magnoliopsida</taxon>
        <taxon>eudicotyledons</taxon>
        <taxon>Gunneridae</taxon>
        <taxon>Pentapetalae</taxon>
        <taxon>rosids</taxon>
        <taxon>malvids</taxon>
        <taxon>Myrtales</taxon>
        <taxon>Melastomataceae</taxon>
        <taxon>Melastomatoideae</taxon>
        <taxon>Melastomateae</taxon>
        <taxon>Melastoma</taxon>
    </lineage>
</organism>
<keyword evidence="2" id="KW-1185">Reference proteome</keyword>
<accession>A0ACB9NQ24</accession>